<accession>A0A1W2CU78</accession>
<protein>
    <submittedName>
        <fullName evidence="1">Uncharacterized protein</fullName>
    </submittedName>
</protein>
<dbReference type="AlphaFoldDB" id="A0A1W2CU78"/>
<organism evidence="1 2">
    <name type="scientific">Pedobacter africanus</name>
    <dbReference type="NCBI Taxonomy" id="151894"/>
    <lineage>
        <taxon>Bacteria</taxon>
        <taxon>Pseudomonadati</taxon>
        <taxon>Bacteroidota</taxon>
        <taxon>Sphingobacteriia</taxon>
        <taxon>Sphingobacteriales</taxon>
        <taxon>Sphingobacteriaceae</taxon>
        <taxon>Pedobacter</taxon>
    </lineage>
</organism>
<proteinExistence type="predicted"/>
<keyword evidence="2" id="KW-1185">Reference proteome</keyword>
<evidence type="ECO:0000313" key="2">
    <source>
        <dbReference type="Proteomes" id="UP000192756"/>
    </source>
</evidence>
<gene>
    <name evidence="1" type="ORF">SAMN04488524_3198</name>
</gene>
<evidence type="ECO:0000313" key="1">
    <source>
        <dbReference type="EMBL" id="SMC88516.1"/>
    </source>
</evidence>
<name>A0A1W2CU78_9SPHI</name>
<dbReference type="EMBL" id="FWXT01000002">
    <property type="protein sequence ID" value="SMC88516.1"/>
    <property type="molecule type" value="Genomic_DNA"/>
</dbReference>
<dbReference type="OrthoDB" id="881598at2"/>
<dbReference type="RefSeq" id="WP_084239995.1">
    <property type="nucleotide sequence ID" value="NZ_FWXT01000002.1"/>
</dbReference>
<dbReference type="STRING" id="151894.SAMN04488524_3198"/>
<sequence length="207" mass="24258">MKILNYYIFALALALFSFHDTHGQSYGITDLHKFMQLNADTTFILEYQSGWLLPPQYWLVSKKGDTTTAYIYDLPPKYNVLMPKSIRSAIYRSNGFNPSRKIEINQFFRPVPTPAKYKGKIWDILMKEEPWQIPDDKVDGTRCPPNKNRVEIEDGGSVNLYLITAKEIKTLSFYAPHFYEEKCPGRKGRQSIIRIDKLFRDLFERFP</sequence>
<reference evidence="2" key="1">
    <citation type="submission" date="2017-04" db="EMBL/GenBank/DDBJ databases">
        <authorList>
            <person name="Varghese N."/>
            <person name="Submissions S."/>
        </authorList>
    </citation>
    <scope>NUCLEOTIDE SEQUENCE [LARGE SCALE GENOMIC DNA]</scope>
    <source>
        <strain evidence="2">DSM 12126</strain>
    </source>
</reference>
<dbReference type="Proteomes" id="UP000192756">
    <property type="component" value="Unassembled WGS sequence"/>
</dbReference>